<evidence type="ECO:0000313" key="13">
    <source>
        <dbReference type="Proteomes" id="UP000243924"/>
    </source>
</evidence>
<dbReference type="RefSeq" id="WP_092384789.1">
    <property type="nucleotide sequence ID" value="NZ_LT629787.1"/>
</dbReference>
<dbReference type="PANTHER" id="PTHR12589:SF7">
    <property type="entry name" value="6-PYRUVOYL TETRAHYDROBIOPTERIN SYNTHASE"/>
    <property type="match status" value="1"/>
</dbReference>
<evidence type="ECO:0000256" key="2">
    <source>
        <dbReference type="ARBA" id="ARBA00008900"/>
    </source>
</evidence>
<keyword evidence="4 9" id="KW-0479">Metal-binding</keyword>
<keyword evidence="13" id="KW-1185">Reference proteome</keyword>
<sequence length="118" mass="13517">MEIFKEFTFEAAHRLPNVPAGHKCGRLHGHSFQVAIHISGPVDPHTGWVRDFADIKAIFKPIYDQLDHNYLNDLPGLENPTSEVIARWIWHKLKPDLPELSQITLRETCTCGCIYRGE</sequence>
<evidence type="ECO:0000256" key="9">
    <source>
        <dbReference type="PIRNR" id="PIRNR006113"/>
    </source>
</evidence>
<dbReference type="PANTHER" id="PTHR12589">
    <property type="entry name" value="PYRUVOYL TETRAHYDROBIOPTERIN SYNTHASE"/>
    <property type="match status" value="1"/>
</dbReference>
<evidence type="ECO:0000256" key="11">
    <source>
        <dbReference type="PIRSR" id="PIRSR006113-2"/>
    </source>
</evidence>
<gene>
    <name evidence="12" type="ORF">SAMN05216210_1030</name>
</gene>
<keyword evidence="5 9" id="KW-0671">Queuosine biosynthesis</keyword>
<dbReference type="GO" id="GO:0008616">
    <property type="term" value="P:tRNA queuosine(34) biosynthetic process"/>
    <property type="evidence" value="ECO:0007669"/>
    <property type="project" value="UniProtKB-KW"/>
</dbReference>
<dbReference type="UniPathway" id="UPA00391"/>
<dbReference type="InterPro" id="IPR038418">
    <property type="entry name" value="6-PTP_synth/QueD_sf"/>
</dbReference>
<feature type="binding site" evidence="11">
    <location>
        <position position="30"/>
    </location>
    <ligand>
        <name>Zn(2+)</name>
        <dbReference type="ChEBI" id="CHEBI:29105"/>
    </ligand>
</feature>
<dbReference type="Pfam" id="PF01242">
    <property type="entry name" value="PTPS"/>
    <property type="match status" value="1"/>
</dbReference>
<dbReference type="GO" id="GO:0046872">
    <property type="term" value="F:metal ion binding"/>
    <property type="evidence" value="ECO:0007669"/>
    <property type="project" value="UniProtKB-KW"/>
</dbReference>
<name>A0A1H2ETQ6_9GAMM</name>
<accession>A0A1H2ETQ6</accession>
<evidence type="ECO:0000256" key="7">
    <source>
        <dbReference type="ARBA" id="ARBA00023239"/>
    </source>
</evidence>
<evidence type="ECO:0000256" key="3">
    <source>
        <dbReference type="ARBA" id="ARBA00018141"/>
    </source>
</evidence>
<dbReference type="SUPFAM" id="SSF55620">
    <property type="entry name" value="Tetrahydrobiopterin biosynthesis enzymes-like"/>
    <property type="match status" value="1"/>
</dbReference>
<feature type="active site" description="Charge relay system" evidence="10">
    <location>
        <position position="68"/>
    </location>
</feature>
<dbReference type="FunFam" id="3.30.479.10:FF:000001">
    <property type="entry name" value="6-carboxy-5,6,7,8-tetrahydropterin synthase"/>
    <property type="match status" value="1"/>
</dbReference>
<protein>
    <recommendedName>
        <fullName evidence="3 9">6-carboxy-5,6,7,8-tetrahydropterin synthase</fullName>
        <ecNumber evidence="9">4.-.-.-</ecNumber>
    </recommendedName>
</protein>
<evidence type="ECO:0000313" key="12">
    <source>
        <dbReference type="EMBL" id="SDT98497.1"/>
    </source>
</evidence>
<evidence type="ECO:0000256" key="5">
    <source>
        <dbReference type="ARBA" id="ARBA00022785"/>
    </source>
</evidence>
<feature type="active site" description="Proton acceptor" evidence="10">
    <location>
        <position position="24"/>
    </location>
</feature>
<reference evidence="13" key="1">
    <citation type="submission" date="2016-10" db="EMBL/GenBank/DDBJ databases">
        <authorList>
            <person name="Varghese N."/>
            <person name="Submissions S."/>
        </authorList>
    </citation>
    <scope>NUCLEOTIDE SEQUENCE [LARGE SCALE GENOMIC DNA]</scope>
    <source>
        <strain evidence="13">CECT 8338</strain>
    </source>
</reference>
<evidence type="ECO:0000256" key="1">
    <source>
        <dbReference type="ARBA" id="ARBA00005061"/>
    </source>
</evidence>
<dbReference type="GO" id="GO:0070497">
    <property type="term" value="F:6-carboxytetrahydropterin synthase activity"/>
    <property type="evidence" value="ECO:0007669"/>
    <property type="project" value="UniProtKB-EC"/>
</dbReference>
<comment type="similarity">
    <text evidence="2 9">Belongs to the PTPS family. QueD subfamily.</text>
</comment>
<dbReference type="EC" id="4.-.-.-" evidence="9"/>
<keyword evidence="7 9" id="KW-0456">Lyase</keyword>
<evidence type="ECO:0000256" key="6">
    <source>
        <dbReference type="ARBA" id="ARBA00022833"/>
    </source>
</evidence>
<comment type="cofactor">
    <cofactor evidence="9 11">
        <name>Zn(2+)</name>
        <dbReference type="ChEBI" id="CHEBI:29105"/>
    </cofactor>
    <text evidence="9 11">Binds 1 zinc ion per subunit.</text>
</comment>
<keyword evidence="6 9" id="KW-0862">Zinc</keyword>
<evidence type="ECO:0000256" key="4">
    <source>
        <dbReference type="ARBA" id="ARBA00022723"/>
    </source>
</evidence>
<comment type="catalytic activity">
    <reaction evidence="8 9">
        <text>7,8-dihydroneopterin 3'-triphosphate + H2O = 6-carboxy-5,6,7,8-tetrahydropterin + triphosphate + acetaldehyde + 2 H(+)</text>
        <dbReference type="Rhea" id="RHEA:27966"/>
        <dbReference type="ChEBI" id="CHEBI:15343"/>
        <dbReference type="ChEBI" id="CHEBI:15377"/>
        <dbReference type="ChEBI" id="CHEBI:15378"/>
        <dbReference type="ChEBI" id="CHEBI:18036"/>
        <dbReference type="ChEBI" id="CHEBI:58462"/>
        <dbReference type="ChEBI" id="CHEBI:61032"/>
        <dbReference type="EC" id="4.1.2.50"/>
    </reaction>
</comment>
<organism evidence="12 13">
    <name type="scientific">Halopseudomonas salegens</name>
    <dbReference type="NCBI Taxonomy" id="1434072"/>
    <lineage>
        <taxon>Bacteria</taxon>
        <taxon>Pseudomonadati</taxon>
        <taxon>Pseudomonadota</taxon>
        <taxon>Gammaproteobacteria</taxon>
        <taxon>Pseudomonadales</taxon>
        <taxon>Pseudomonadaceae</taxon>
        <taxon>Halopseudomonas</taxon>
    </lineage>
</organism>
<dbReference type="PIRSF" id="PIRSF006113">
    <property type="entry name" value="PTP_synth"/>
    <property type="match status" value="1"/>
</dbReference>
<feature type="binding site" evidence="11">
    <location>
        <position position="13"/>
    </location>
    <ligand>
        <name>Zn(2+)</name>
        <dbReference type="ChEBI" id="CHEBI:29105"/>
    </ligand>
</feature>
<dbReference type="OrthoDB" id="9804698at2"/>
<proteinExistence type="inferred from homology"/>
<evidence type="ECO:0000256" key="10">
    <source>
        <dbReference type="PIRSR" id="PIRSR006113-1"/>
    </source>
</evidence>
<comment type="pathway">
    <text evidence="1 9">Purine metabolism; 7-cyano-7-deazaguanine biosynthesis.</text>
</comment>
<dbReference type="STRING" id="1434072.SAMN05216210_1030"/>
<dbReference type="EMBL" id="LT629787">
    <property type="protein sequence ID" value="SDT98497.1"/>
    <property type="molecule type" value="Genomic_DNA"/>
</dbReference>
<dbReference type="Proteomes" id="UP000243924">
    <property type="component" value="Chromosome I"/>
</dbReference>
<dbReference type="Gene3D" id="3.30.479.10">
    <property type="entry name" value="6-pyruvoyl tetrahydropterin synthase/QueD"/>
    <property type="match status" value="1"/>
</dbReference>
<dbReference type="NCBIfam" id="TIGR03367">
    <property type="entry name" value="queuosine_QueD"/>
    <property type="match status" value="1"/>
</dbReference>
<dbReference type="AlphaFoldDB" id="A0A1H2ETQ6"/>
<evidence type="ECO:0000256" key="8">
    <source>
        <dbReference type="ARBA" id="ARBA00048807"/>
    </source>
</evidence>
<feature type="binding site" evidence="11">
    <location>
        <position position="28"/>
    </location>
    <ligand>
        <name>Zn(2+)</name>
        <dbReference type="ChEBI" id="CHEBI:29105"/>
    </ligand>
</feature>
<dbReference type="InterPro" id="IPR007115">
    <property type="entry name" value="6-PTP_synth/QueD"/>
</dbReference>
<feature type="active site" description="Charge relay system" evidence="10">
    <location>
        <position position="107"/>
    </location>
</feature>